<organism evidence="2 3">
    <name type="scientific">Trinickia symbiotica</name>
    <dbReference type="NCBI Taxonomy" id="863227"/>
    <lineage>
        <taxon>Bacteria</taxon>
        <taxon>Pseudomonadati</taxon>
        <taxon>Pseudomonadota</taxon>
        <taxon>Betaproteobacteria</taxon>
        <taxon>Burkholderiales</taxon>
        <taxon>Burkholderiaceae</taxon>
        <taxon>Trinickia</taxon>
    </lineage>
</organism>
<accession>A0A2T3XKP3</accession>
<evidence type="ECO:0000313" key="3">
    <source>
        <dbReference type="Proteomes" id="UP000240638"/>
    </source>
</evidence>
<dbReference type="EMBL" id="PYUC01000025">
    <property type="protein sequence ID" value="PTB17017.1"/>
    <property type="molecule type" value="Genomic_DNA"/>
</dbReference>
<sequence length="133" mass="14134">MLSRHRQKIGALLGMLAILLSMAAPTVSQVLLRAHADTERPSHHWHHAHHLAAQTPLGHAGSPTHHHGSDSSSLCDACPYCGFITHTPALPGVRVALSAAAQRTEFPPPVTTAAFRPYTVLTTAQPRAPPALS</sequence>
<reference evidence="2 3" key="1">
    <citation type="submission" date="2018-03" db="EMBL/GenBank/DDBJ databases">
        <title>Whole genome analyses suggest that Burkholderia sensu lato contains two further novel genera in the rhizoxinica-symbiotica group Mycetohabitans gen. nov., and Trinickia gen. nov.: implications for the evolution of diazotrophy and nodulation in the Burkholderiaceae.</title>
        <authorList>
            <person name="Estrada De Los Santos P."/>
            <person name="Palmer M."/>
            <person name="Chavez-Ramirez B."/>
            <person name="Steenkamp E.T."/>
            <person name="Hirsch A.M."/>
            <person name="Manyaka P."/>
            <person name="Maluk M."/>
            <person name="Lafos M."/>
            <person name="Crook M."/>
            <person name="Gross E."/>
            <person name="Simon M.F."/>
            <person name="Bueno Dos Reis Junior F."/>
            <person name="Poole P.S."/>
            <person name="Venter S.N."/>
            <person name="James E.K."/>
        </authorList>
    </citation>
    <scope>NUCLEOTIDE SEQUENCE [LARGE SCALE GENOMIC DNA]</scope>
    <source>
        <strain evidence="2 3">JPY-366</strain>
    </source>
</reference>
<name>A0A2T3XKP3_9BURK</name>
<dbReference type="Proteomes" id="UP000240638">
    <property type="component" value="Unassembled WGS sequence"/>
</dbReference>
<dbReference type="RefSeq" id="WP_107154243.1">
    <property type="nucleotide sequence ID" value="NZ_PYUC01000025.1"/>
</dbReference>
<proteinExistence type="predicted"/>
<feature type="signal peptide" evidence="1">
    <location>
        <begin position="1"/>
        <end position="23"/>
    </location>
</feature>
<dbReference type="Pfam" id="PF11162">
    <property type="entry name" value="DUF2946"/>
    <property type="match status" value="1"/>
</dbReference>
<evidence type="ECO:0008006" key="4">
    <source>
        <dbReference type="Google" id="ProtNLM"/>
    </source>
</evidence>
<protein>
    <recommendedName>
        <fullName evidence="4">DUF2946 domain-containing protein</fullName>
    </recommendedName>
</protein>
<evidence type="ECO:0000256" key="1">
    <source>
        <dbReference type="SAM" id="SignalP"/>
    </source>
</evidence>
<gene>
    <name evidence="2" type="ORF">C9I57_30425</name>
</gene>
<keyword evidence="1" id="KW-0732">Signal</keyword>
<dbReference type="InterPro" id="IPR021333">
    <property type="entry name" value="DUF2946"/>
</dbReference>
<dbReference type="AlphaFoldDB" id="A0A2T3XKP3"/>
<evidence type="ECO:0000313" key="2">
    <source>
        <dbReference type="EMBL" id="PTB17017.1"/>
    </source>
</evidence>
<feature type="chain" id="PRO_5015771926" description="DUF2946 domain-containing protein" evidence="1">
    <location>
        <begin position="24"/>
        <end position="133"/>
    </location>
</feature>
<comment type="caution">
    <text evidence="2">The sequence shown here is derived from an EMBL/GenBank/DDBJ whole genome shotgun (WGS) entry which is preliminary data.</text>
</comment>